<dbReference type="EMBL" id="DS990391">
    <property type="protein sequence ID" value="EFR46105.1"/>
    <property type="molecule type" value="Genomic_DNA"/>
</dbReference>
<keyword evidence="2" id="KW-1185">Reference proteome</keyword>
<gene>
    <name evidence="1" type="ORF">HCCG_00651</name>
</gene>
<reference evidence="2" key="1">
    <citation type="journal article" date="2014" name="Genome Announc.">
        <title>Draft genome sequences of six enterohepatic helicobacter species isolated from humans and one from rhesus macaques.</title>
        <authorList>
            <person name="Shen Z."/>
            <person name="Sheh A."/>
            <person name="Young S.K."/>
            <person name="Abouelliel A."/>
            <person name="Ward D.V."/>
            <person name="Earl A.M."/>
            <person name="Fox J.G."/>
        </authorList>
    </citation>
    <scope>NUCLEOTIDE SEQUENCE [LARGE SCALE GENOMIC DNA]</scope>
    <source>
        <strain evidence="2">CCUG 18818</strain>
    </source>
</reference>
<dbReference type="Proteomes" id="UP000005755">
    <property type="component" value="Unassembled WGS sequence"/>
</dbReference>
<sequence>MILCYSSHSIKKNNKHDLQVRVSKHIQNTSGQNIILNMLQSATSQT</sequence>
<name>A0ABN0B982_9HELI</name>
<protein>
    <submittedName>
        <fullName evidence="1">Uncharacterized protein</fullName>
    </submittedName>
</protein>
<proteinExistence type="predicted"/>
<accession>A0ABN0B982</accession>
<evidence type="ECO:0000313" key="1">
    <source>
        <dbReference type="EMBL" id="EFR46105.1"/>
    </source>
</evidence>
<organism evidence="1 2">
    <name type="scientific">Helicobacter cinaedi CCUG 18818 = ATCC BAA-847</name>
    <dbReference type="NCBI Taxonomy" id="537971"/>
    <lineage>
        <taxon>Bacteria</taxon>
        <taxon>Pseudomonadati</taxon>
        <taxon>Campylobacterota</taxon>
        <taxon>Epsilonproteobacteria</taxon>
        <taxon>Campylobacterales</taxon>
        <taxon>Helicobacteraceae</taxon>
        <taxon>Helicobacter</taxon>
    </lineage>
</organism>
<evidence type="ECO:0000313" key="2">
    <source>
        <dbReference type="Proteomes" id="UP000005755"/>
    </source>
</evidence>